<dbReference type="KEGG" id="aalt:CC77DRAFT_635650"/>
<dbReference type="GeneID" id="29118149"/>
<dbReference type="Proteomes" id="UP000077248">
    <property type="component" value="Unassembled WGS sequence"/>
</dbReference>
<keyword evidence="1" id="KW-1133">Transmembrane helix</keyword>
<gene>
    <name evidence="2" type="ORF">CC77DRAFT_635650</name>
</gene>
<feature type="transmembrane region" description="Helical" evidence="1">
    <location>
        <begin position="6"/>
        <end position="35"/>
    </location>
</feature>
<keyword evidence="1" id="KW-0812">Transmembrane</keyword>
<name>A0A177DWR7_ALTAL</name>
<dbReference type="AlphaFoldDB" id="A0A177DWR7"/>
<reference evidence="2 3" key="1">
    <citation type="submission" date="2016-05" db="EMBL/GenBank/DDBJ databases">
        <title>Comparative analysis of secretome profiles of manganese(II)-oxidizing ascomycete fungi.</title>
        <authorList>
            <consortium name="DOE Joint Genome Institute"/>
            <person name="Zeiner C.A."/>
            <person name="Purvine S.O."/>
            <person name="Zink E.M."/>
            <person name="Wu S."/>
            <person name="Pasa-Tolic L."/>
            <person name="Chaput D.L."/>
            <person name="Haridas S."/>
            <person name="Grigoriev I.V."/>
            <person name="Santelli C.M."/>
            <person name="Hansel C.M."/>
        </authorList>
    </citation>
    <scope>NUCLEOTIDE SEQUENCE [LARGE SCALE GENOMIC DNA]</scope>
    <source>
        <strain evidence="2 3">SRC1lrK2f</strain>
    </source>
</reference>
<organism evidence="2 3">
    <name type="scientific">Alternaria alternata</name>
    <name type="common">Alternaria rot fungus</name>
    <name type="synonym">Torula alternata</name>
    <dbReference type="NCBI Taxonomy" id="5599"/>
    <lineage>
        <taxon>Eukaryota</taxon>
        <taxon>Fungi</taxon>
        <taxon>Dikarya</taxon>
        <taxon>Ascomycota</taxon>
        <taxon>Pezizomycotina</taxon>
        <taxon>Dothideomycetes</taxon>
        <taxon>Pleosporomycetidae</taxon>
        <taxon>Pleosporales</taxon>
        <taxon>Pleosporineae</taxon>
        <taxon>Pleosporaceae</taxon>
        <taxon>Alternaria</taxon>
        <taxon>Alternaria sect. Alternaria</taxon>
        <taxon>Alternaria alternata complex</taxon>
    </lineage>
</organism>
<accession>A0A177DWR7</accession>
<dbReference type="VEuPathDB" id="FungiDB:CC77DRAFT_635650"/>
<evidence type="ECO:0000313" key="3">
    <source>
        <dbReference type="Proteomes" id="UP000077248"/>
    </source>
</evidence>
<keyword evidence="1" id="KW-0472">Membrane</keyword>
<evidence type="ECO:0000256" key="1">
    <source>
        <dbReference type="SAM" id="Phobius"/>
    </source>
</evidence>
<proteinExistence type="predicted"/>
<keyword evidence="3" id="KW-1185">Reference proteome</keyword>
<dbReference type="RefSeq" id="XP_018389329.1">
    <property type="nucleotide sequence ID" value="XM_018532555.1"/>
</dbReference>
<evidence type="ECO:0000313" key="2">
    <source>
        <dbReference type="EMBL" id="OAG23908.1"/>
    </source>
</evidence>
<protein>
    <submittedName>
        <fullName evidence="2">Uncharacterized protein</fullName>
    </submittedName>
</protein>
<sequence>MAFVGYPIVMLAHLSAMVVVLYPQLLRISFFSVLLSRRQARIVAQDSARMVLAASPQRKLFRHVNLMTLLEVYTFETSSAQTSTSASRSFGPALLTYALYWPIKPHTTV</sequence>
<dbReference type="EMBL" id="KV441472">
    <property type="protein sequence ID" value="OAG23908.1"/>
    <property type="molecule type" value="Genomic_DNA"/>
</dbReference>